<feature type="transmembrane region" description="Helical" evidence="1">
    <location>
        <begin position="7"/>
        <end position="26"/>
    </location>
</feature>
<keyword evidence="4" id="KW-1185">Reference proteome</keyword>
<keyword evidence="3" id="KW-0378">Hydrolase</keyword>
<dbReference type="Proteomes" id="UP000280434">
    <property type="component" value="Unassembled WGS sequence"/>
</dbReference>
<keyword evidence="1" id="KW-1133">Transmembrane helix</keyword>
<evidence type="ECO:0000256" key="1">
    <source>
        <dbReference type="SAM" id="Phobius"/>
    </source>
</evidence>
<evidence type="ECO:0000259" key="2">
    <source>
        <dbReference type="Pfam" id="PF00144"/>
    </source>
</evidence>
<evidence type="ECO:0000313" key="3">
    <source>
        <dbReference type="EMBL" id="RKP52553.1"/>
    </source>
</evidence>
<sequence length="392" mass="44043">MRNRRLFLFIGTALAFLFIYIAQHLYQTVLRLPNPIVLLDLEFGWTPTSQSFKFFGDKLIEKSKNPVDFSVKDEKFDDSVIWNGKASNFDYFLKETNTRAFLIVQDGRIAYETYSNGYNRASKFASYSVAKSFVATLIGAALSEGKIRSLDDPIGDYLALNDVPAQYRNVTVGQLLSMRSGIDVDERYDSALSPVVQMYLTTDLNYFISNVSGFRYPAGQRFEYRSIDTLILAKVLTRATGVSLAEYIKQKIWNPLGASDDATWSVDSREHDVEKAFCCLNATARDFAKIGTLYLAQGMVSGNRIVSKSWTLVPATRPNRSATIVYSDGWWLPPGNVRDGDFSAIGIYGQYVYVNPLTQTIIVKLSEYGVEQDEIATLLTLRHIAHSVSGVR</sequence>
<dbReference type="EMBL" id="RBZV01000001">
    <property type="protein sequence ID" value="RKP52553.1"/>
    <property type="molecule type" value="Genomic_DNA"/>
</dbReference>
<evidence type="ECO:0000313" key="4">
    <source>
        <dbReference type="Proteomes" id="UP000280434"/>
    </source>
</evidence>
<gene>
    <name evidence="3" type="ORF">D7S89_03345</name>
</gene>
<dbReference type="GO" id="GO:0016787">
    <property type="term" value="F:hydrolase activity"/>
    <property type="evidence" value="ECO:0007669"/>
    <property type="project" value="UniProtKB-KW"/>
</dbReference>
<accession>A0A494XY90</accession>
<comment type="caution">
    <text evidence="3">The sequence shown here is derived from an EMBL/GenBank/DDBJ whole genome shotgun (WGS) entry which is preliminary data.</text>
</comment>
<protein>
    <submittedName>
        <fullName evidence="3">Class C beta-lactamase-related serine hydrolase</fullName>
    </submittedName>
</protein>
<dbReference type="PANTHER" id="PTHR43283">
    <property type="entry name" value="BETA-LACTAMASE-RELATED"/>
    <property type="match status" value="1"/>
</dbReference>
<dbReference type="RefSeq" id="WP_121275552.1">
    <property type="nucleotide sequence ID" value="NZ_RBZV01000001.1"/>
</dbReference>
<name>A0A494XY90_9BURK</name>
<dbReference type="InterPro" id="IPR050789">
    <property type="entry name" value="Diverse_Enzym_Activities"/>
</dbReference>
<organism evidence="3 4">
    <name type="scientific">Trinickia fusca</name>
    <dbReference type="NCBI Taxonomy" id="2419777"/>
    <lineage>
        <taxon>Bacteria</taxon>
        <taxon>Pseudomonadati</taxon>
        <taxon>Pseudomonadota</taxon>
        <taxon>Betaproteobacteria</taxon>
        <taxon>Burkholderiales</taxon>
        <taxon>Burkholderiaceae</taxon>
        <taxon>Trinickia</taxon>
    </lineage>
</organism>
<dbReference type="PANTHER" id="PTHR43283:SF14">
    <property type="entry name" value="BLL8153 PROTEIN"/>
    <property type="match status" value="1"/>
</dbReference>
<feature type="domain" description="Beta-lactamase-related" evidence="2">
    <location>
        <begin position="100"/>
        <end position="370"/>
    </location>
</feature>
<dbReference type="InterPro" id="IPR001466">
    <property type="entry name" value="Beta-lactam-related"/>
</dbReference>
<dbReference type="InterPro" id="IPR012338">
    <property type="entry name" value="Beta-lactam/transpept-like"/>
</dbReference>
<dbReference type="OrthoDB" id="8582986at2"/>
<dbReference type="Pfam" id="PF00144">
    <property type="entry name" value="Beta-lactamase"/>
    <property type="match status" value="1"/>
</dbReference>
<keyword evidence="1" id="KW-0472">Membrane</keyword>
<keyword evidence="1" id="KW-0812">Transmembrane</keyword>
<dbReference type="SUPFAM" id="SSF56601">
    <property type="entry name" value="beta-lactamase/transpeptidase-like"/>
    <property type="match status" value="1"/>
</dbReference>
<dbReference type="AlphaFoldDB" id="A0A494XY90"/>
<reference evidence="3 4" key="1">
    <citation type="submission" date="2018-10" db="EMBL/GenBank/DDBJ databases">
        <title>Paraburkholderia sp. 7MK8-2, isolated from soil.</title>
        <authorList>
            <person name="Gao Z.-H."/>
            <person name="Qiu L.-H."/>
        </authorList>
    </citation>
    <scope>NUCLEOTIDE SEQUENCE [LARGE SCALE GENOMIC DNA]</scope>
    <source>
        <strain evidence="3 4">7MK8-2</strain>
    </source>
</reference>
<dbReference type="Gene3D" id="3.40.710.10">
    <property type="entry name" value="DD-peptidase/beta-lactamase superfamily"/>
    <property type="match status" value="1"/>
</dbReference>
<proteinExistence type="predicted"/>